<dbReference type="PROSITE" id="PS50189">
    <property type="entry name" value="NTR"/>
    <property type="match status" value="1"/>
</dbReference>
<dbReference type="InterPro" id="IPR001134">
    <property type="entry name" value="Netrin_domain"/>
</dbReference>
<dbReference type="Gene3D" id="2.40.50.120">
    <property type="match status" value="1"/>
</dbReference>
<keyword evidence="3" id="KW-0964">Secreted</keyword>
<dbReference type="Pfam" id="PF00965">
    <property type="entry name" value="TIMP"/>
    <property type="match status" value="1"/>
</dbReference>
<keyword evidence="4" id="KW-0483">Metalloprotease inhibitor</keyword>
<keyword evidence="11" id="KW-1185">Reference proteome</keyword>
<dbReference type="GO" id="GO:0005615">
    <property type="term" value="C:extracellular space"/>
    <property type="evidence" value="ECO:0007669"/>
    <property type="project" value="TreeGrafter"/>
</dbReference>
<keyword evidence="5" id="KW-0646">Protease inhibitor</keyword>
<dbReference type="SMART" id="SM00206">
    <property type="entry name" value="NTR"/>
    <property type="match status" value="1"/>
</dbReference>
<dbReference type="SUPFAM" id="SSF50242">
    <property type="entry name" value="TIMP-like"/>
    <property type="match status" value="1"/>
</dbReference>
<dbReference type="GO" id="GO:0051045">
    <property type="term" value="P:negative regulation of membrane protein ectodomain proteolysis"/>
    <property type="evidence" value="ECO:0007669"/>
    <property type="project" value="TreeGrafter"/>
</dbReference>
<evidence type="ECO:0000313" key="11">
    <source>
        <dbReference type="Proteomes" id="UP001162162"/>
    </source>
</evidence>
<dbReference type="GO" id="GO:0002020">
    <property type="term" value="F:protease binding"/>
    <property type="evidence" value="ECO:0007669"/>
    <property type="project" value="TreeGrafter"/>
</dbReference>
<proteinExistence type="inferred from homology"/>
<evidence type="ECO:0000256" key="2">
    <source>
        <dbReference type="ARBA" id="ARBA00011027"/>
    </source>
</evidence>
<dbReference type="InterPro" id="IPR008993">
    <property type="entry name" value="TIMP-like_OB-fold"/>
</dbReference>
<feature type="disulfide bond" evidence="8">
    <location>
        <begin position="106"/>
        <end position="111"/>
    </location>
</feature>
<name>A0AAV8XNS7_9CUCU</name>
<dbReference type="Proteomes" id="UP001162162">
    <property type="component" value="Unassembled WGS sequence"/>
</dbReference>
<keyword evidence="7" id="KW-0481">Metalloenzyme inhibitor</keyword>
<dbReference type="GO" id="GO:0031012">
    <property type="term" value="C:extracellular matrix"/>
    <property type="evidence" value="ECO:0007669"/>
    <property type="project" value="TreeGrafter"/>
</dbReference>
<dbReference type="GO" id="GO:0008191">
    <property type="term" value="F:metalloendopeptidase inhibitor activity"/>
    <property type="evidence" value="ECO:0007669"/>
    <property type="project" value="InterPro"/>
</dbReference>
<comment type="similarity">
    <text evidence="2">Belongs to the protease inhibitor I35 (TIMP) family.</text>
</comment>
<evidence type="ECO:0000259" key="9">
    <source>
        <dbReference type="PROSITE" id="PS50189"/>
    </source>
</evidence>
<evidence type="ECO:0000256" key="1">
    <source>
        <dbReference type="ARBA" id="ARBA00004613"/>
    </source>
</evidence>
<accession>A0AAV8XNS7</accession>
<feature type="domain" description="NTR" evidence="9">
    <location>
        <begin position="1"/>
        <end position="99"/>
    </location>
</feature>
<sequence length="148" mass="17187">MARVKRETVLNSTRIYKVRVRKEYKVSEKGVLALKSGRIITAKDSSMCGVHLQPGKLYVLSGQIHSLKARISLCNMATEWEQVTRKQRKGLRLLYRHGCSCRIQSCHYGRCYRQPDSCNWNSDCQVKEIMEHLMFLPLTKSYDGYSRP</sequence>
<organism evidence="10 11">
    <name type="scientific">Aromia moschata</name>
    <dbReference type="NCBI Taxonomy" id="1265417"/>
    <lineage>
        <taxon>Eukaryota</taxon>
        <taxon>Metazoa</taxon>
        <taxon>Ecdysozoa</taxon>
        <taxon>Arthropoda</taxon>
        <taxon>Hexapoda</taxon>
        <taxon>Insecta</taxon>
        <taxon>Pterygota</taxon>
        <taxon>Neoptera</taxon>
        <taxon>Endopterygota</taxon>
        <taxon>Coleoptera</taxon>
        <taxon>Polyphaga</taxon>
        <taxon>Cucujiformia</taxon>
        <taxon>Chrysomeloidea</taxon>
        <taxon>Cerambycidae</taxon>
        <taxon>Cerambycinae</taxon>
        <taxon>Callichromatini</taxon>
        <taxon>Aromia</taxon>
    </lineage>
</organism>
<keyword evidence="6 8" id="KW-1015">Disulfide bond</keyword>
<dbReference type="Gene3D" id="3.90.370.10">
    <property type="entry name" value="Tissue inhibitor of metalloproteinase-1. Chain B, domain 1"/>
    <property type="match status" value="1"/>
</dbReference>
<dbReference type="PANTHER" id="PTHR11844">
    <property type="entry name" value="METALLOPROTEASE INHIBITOR"/>
    <property type="match status" value="1"/>
</dbReference>
<evidence type="ECO:0000256" key="6">
    <source>
        <dbReference type="ARBA" id="ARBA00023157"/>
    </source>
</evidence>
<evidence type="ECO:0000256" key="8">
    <source>
        <dbReference type="PIRSR" id="PIRSR601820-3"/>
    </source>
</evidence>
<dbReference type="InterPro" id="IPR027465">
    <property type="entry name" value="TIMP_C"/>
</dbReference>
<evidence type="ECO:0000256" key="4">
    <source>
        <dbReference type="ARBA" id="ARBA00022608"/>
    </source>
</evidence>
<reference evidence="10" key="1">
    <citation type="journal article" date="2023" name="Insect Mol. Biol.">
        <title>Genome sequencing provides insights into the evolution of gene families encoding plant cell wall-degrading enzymes in longhorned beetles.</title>
        <authorList>
            <person name="Shin N.R."/>
            <person name="Okamura Y."/>
            <person name="Kirsch R."/>
            <person name="Pauchet Y."/>
        </authorList>
    </citation>
    <scope>NUCLEOTIDE SEQUENCE</scope>
    <source>
        <strain evidence="10">AMC_N1</strain>
    </source>
</reference>
<comment type="caution">
    <text evidence="10">The sequence shown here is derived from an EMBL/GenBank/DDBJ whole genome shotgun (WGS) entry which is preliminary data.</text>
</comment>
<dbReference type="PANTHER" id="PTHR11844:SF33">
    <property type="entry name" value="TISSUE INHIBITOR OF METALLOPROTEINASE"/>
    <property type="match status" value="1"/>
</dbReference>
<comment type="subcellular location">
    <subcellularLocation>
        <location evidence="1">Secreted</location>
    </subcellularLocation>
</comment>
<evidence type="ECO:0000256" key="5">
    <source>
        <dbReference type="ARBA" id="ARBA00022690"/>
    </source>
</evidence>
<evidence type="ECO:0000256" key="3">
    <source>
        <dbReference type="ARBA" id="ARBA00022525"/>
    </source>
</evidence>
<dbReference type="AlphaFoldDB" id="A0AAV8XNS7"/>
<evidence type="ECO:0000256" key="7">
    <source>
        <dbReference type="ARBA" id="ARBA00023215"/>
    </source>
</evidence>
<protein>
    <recommendedName>
        <fullName evidence="9">NTR domain-containing protein</fullName>
    </recommendedName>
</protein>
<dbReference type="EMBL" id="JAPWTK010000421">
    <property type="protein sequence ID" value="KAJ8940599.1"/>
    <property type="molecule type" value="Genomic_DNA"/>
</dbReference>
<gene>
    <name evidence="10" type="ORF">NQ318_004795</name>
</gene>
<dbReference type="InterPro" id="IPR001820">
    <property type="entry name" value="TIMP"/>
</dbReference>
<evidence type="ECO:0000313" key="10">
    <source>
        <dbReference type="EMBL" id="KAJ8940599.1"/>
    </source>
</evidence>